<evidence type="ECO:0000313" key="1">
    <source>
        <dbReference type="EMBL" id="KAI0086413.1"/>
    </source>
</evidence>
<reference evidence="1" key="1">
    <citation type="journal article" date="2021" name="Environ. Microbiol.">
        <title>Gene family expansions and transcriptome signatures uncover fungal adaptations to wood decay.</title>
        <authorList>
            <person name="Hage H."/>
            <person name="Miyauchi S."/>
            <person name="Viragh M."/>
            <person name="Drula E."/>
            <person name="Min B."/>
            <person name="Chaduli D."/>
            <person name="Navarro D."/>
            <person name="Favel A."/>
            <person name="Norest M."/>
            <person name="Lesage-Meessen L."/>
            <person name="Balint B."/>
            <person name="Merenyi Z."/>
            <person name="de Eugenio L."/>
            <person name="Morin E."/>
            <person name="Martinez A.T."/>
            <person name="Baldrian P."/>
            <person name="Stursova M."/>
            <person name="Martinez M.J."/>
            <person name="Novotny C."/>
            <person name="Magnuson J.K."/>
            <person name="Spatafora J.W."/>
            <person name="Maurice S."/>
            <person name="Pangilinan J."/>
            <person name="Andreopoulos W."/>
            <person name="LaButti K."/>
            <person name="Hundley H."/>
            <person name="Na H."/>
            <person name="Kuo A."/>
            <person name="Barry K."/>
            <person name="Lipzen A."/>
            <person name="Henrissat B."/>
            <person name="Riley R."/>
            <person name="Ahrendt S."/>
            <person name="Nagy L.G."/>
            <person name="Grigoriev I.V."/>
            <person name="Martin F."/>
            <person name="Rosso M.N."/>
        </authorList>
    </citation>
    <scope>NUCLEOTIDE SEQUENCE</scope>
    <source>
        <strain evidence="1">CBS 384.51</strain>
    </source>
</reference>
<name>A0ACB8TWG2_9APHY</name>
<protein>
    <submittedName>
        <fullName evidence="1">Uncharacterized protein</fullName>
    </submittedName>
</protein>
<proteinExistence type="predicted"/>
<sequence length="242" mass="27516">MLFRFTSSDLQNTTVIDCSTGEVAYRFSTPTPTTRSRSLSAASFYSFASSSSLSRENLSGSPQKSTWLRDAQDFTVAEIVWEDNTSSLIRIGEEEIAGTADIFDTSFMKVLPDETLIPTRMEYVWRMTSESLTLLDDDMEVIGRLYPDCVTFDEQLVLSSKPGAGHNFLELNNIPADELDEILVTFILISALRERMYWITKYVYGDPAERGTLRHSPLKKLRREASRSFASWKASLFRNRKP</sequence>
<dbReference type="Proteomes" id="UP001055072">
    <property type="component" value="Unassembled WGS sequence"/>
</dbReference>
<comment type="caution">
    <text evidence="1">The sequence shown here is derived from an EMBL/GenBank/DDBJ whole genome shotgun (WGS) entry which is preliminary data.</text>
</comment>
<organism evidence="1 2">
    <name type="scientific">Irpex rosettiformis</name>
    <dbReference type="NCBI Taxonomy" id="378272"/>
    <lineage>
        <taxon>Eukaryota</taxon>
        <taxon>Fungi</taxon>
        <taxon>Dikarya</taxon>
        <taxon>Basidiomycota</taxon>
        <taxon>Agaricomycotina</taxon>
        <taxon>Agaricomycetes</taxon>
        <taxon>Polyporales</taxon>
        <taxon>Irpicaceae</taxon>
        <taxon>Irpex</taxon>
    </lineage>
</organism>
<dbReference type="EMBL" id="MU274924">
    <property type="protein sequence ID" value="KAI0086413.1"/>
    <property type="molecule type" value="Genomic_DNA"/>
</dbReference>
<keyword evidence="2" id="KW-1185">Reference proteome</keyword>
<evidence type="ECO:0000313" key="2">
    <source>
        <dbReference type="Proteomes" id="UP001055072"/>
    </source>
</evidence>
<gene>
    <name evidence="1" type="ORF">BDY19DRAFT_908378</name>
</gene>
<accession>A0ACB8TWG2</accession>